<dbReference type="SUPFAM" id="SSF55729">
    <property type="entry name" value="Acyl-CoA N-acyltransferases (Nat)"/>
    <property type="match status" value="1"/>
</dbReference>
<feature type="domain" description="N-acetyltransferase" evidence="1">
    <location>
        <begin position="1"/>
        <end position="149"/>
    </location>
</feature>
<dbReference type="EMBL" id="MIPT01000001">
    <property type="protein sequence ID" value="OHT19564.1"/>
    <property type="molecule type" value="Genomic_DNA"/>
</dbReference>
<dbReference type="Pfam" id="PF13527">
    <property type="entry name" value="Acetyltransf_9"/>
    <property type="match status" value="1"/>
</dbReference>
<evidence type="ECO:0000313" key="2">
    <source>
        <dbReference type="EMBL" id="OHT19564.1"/>
    </source>
</evidence>
<gene>
    <name evidence="2" type="ORF">BHE75_01551</name>
</gene>
<dbReference type="OrthoDB" id="9797178at2"/>
<dbReference type="InterPro" id="IPR050276">
    <property type="entry name" value="MshD_Acetyltransferase"/>
</dbReference>
<name>A0A1S1HBL3_9SPHN</name>
<dbReference type="Proteomes" id="UP000179467">
    <property type="component" value="Unassembled WGS sequence"/>
</dbReference>
<dbReference type="CDD" id="cd04301">
    <property type="entry name" value="NAT_SF"/>
    <property type="match status" value="1"/>
</dbReference>
<dbReference type="InterPro" id="IPR000182">
    <property type="entry name" value="GNAT_dom"/>
</dbReference>
<dbReference type="PANTHER" id="PTHR43617:SF2">
    <property type="entry name" value="UPF0039 PROTEIN SLL0451"/>
    <property type="match status" value="1"/>
</dbReference>
<sequence>MIIRKEQPQDHAAIARITADAFAGVDHSDGTEPAIISALRDAGALALSLVAVDDDGRIAGHAAFSPVTIDGREGGWFGLGPVAVRPDRQRAGIGGALIRAGLEELRRQGAGCCVVLGEPAYYRRFGFERDEALYYDGAPAAYFMRIAFVDPAPEGRVEYHPGFGAS</sequence>
<dbReference type="GO" id="GO:0016747">
    <property type="term" value="F:acyltransferase activity, transferring groups other than amino-acyl groups"/>
    <property type="evidence" value="ECO:0007669"/>
    <property type="project" value="InterPro"/>
</dbReference>
<protein>
    <submittedName>
        <fullName evidence="2">Acetyltransferase (GNAT) family protein</fullName>
    </submittedName>
</protein>
<accession>A0A1S1HBL3</accession>
<dbReference type="Gene3D" id="3.40.630.30">
    <property type="match status" value="1"/>
</dbReference>
<keyword evidence="3" id="KW-1185">Reference proteome</keyword>
<evidence type="ECO:0000313" key="3">
    <source>
        <dbReference type="Proteomes" id="UP000179467"/>
    </source>
</evidence>
<proteinExistence type="predicted"/>
<evidence type="ECO:0000259" key="1">
    <source>
        <dbReference type="PROSITE" id="PS51186"/>
    </source>
</evidence>
<dbReference type="RefSeq" id="WP_070933519.1">
    <property type="nucleotide sequence ID" value="NZ_MIPT01000001.1"/>
</dbReference>
<dbReference type="AlphaFoldDB" id="A0A1S1HBL3"/>
<dbReference type="PROSITE" id="PS51186">
    <property type="entry name" value="GNAT"/>
    <property type="match status" value="1"/>
</dbReference>
<keyword evidence="2" id="KW-0808">Transferase</keyword>
<comment type="caution">
    <text evidence="2">The sequence shown here is derived from an EMBL/GenBank/DDBJ whole genome shotgun (WGS) entry which is preliminary data.</text>
</comment>
<dbReference type="PANTHER" id="PTHR43617">
    <property type="entry name" value="L-AMINO ACID N-ACETYLTRANSFERASE"/>
    <property type="match status" value="1"/>
</dbReference>
<reference evidence="2 3" key="1">
    <citation type="submission" date="2016-09" db="EMBL/GenBank/DDBJ databases">
        <title>Metabolic pathway, cell adaptation mechanisms and a novel monoxygenase revealed through proteogenomic-transcription analysis of a Sphingomonas haloaromaticamans strain degrading the fungicide ortho-phenylphenol.</title>
        <authorList>
            <person name="Perruchon C."/>
            <person name="Papadopoulou E.S."/>
            <person name="Rousidou C."/>
            <person name="Vasileiadis S."/>
            <person name="Tanou G."/>
            <person name="Amoutzias G."/>
            <person name="Molassiotis A."/>
            <person name="Karpouzas D.G."/>
        </authorList>
    </citation>
    <scope>NUCLEOTIDE SEQUENCE [LARGE SCALE GENOMIC DNA]</scope>
    <source>
        <strain evidence="2 3">P3</strain>
    </source>
</reference>
<organism evidence="2 3">
    <name type="scientific">Edaphosphingomonas haloaromaticamans</name>
    <dbReference type="NCBI Taxonomy" id="653954"/>
    <lineage>
        <taxon>Bacteria</taxon>
        <taxon>Pseudomonadati</taxon>
        <taxon>Pseudomonadota</taxon>
        <taxon>Alphaproteobacteria</taxon>
        <taxon>Sphingomonadales</taxon>
        <taxon>Rhizorhabdaceae</taxon>
        <taxon>Edaphosphingomonas</taxon>
    </lineage>
</organism>
<dbReference type="InterPro" id="IPR016181">
    <property type="entry name" value="Acyl_CoA_acyltransferase"/>
</dbReference>